<dbReference type="CDD" id="cd00093">
    <property type="entry name" value="HTH_XRE"/>
    <property type="match status" value="1"/>
</dbReference>
<dbReference type="SUPFAM" id="SSF47413">
    <property type="entry name" value="lambda repressor-like DNA-binding domains"/>
    <property type="match status" value="1"/>
</dbReference>
<dbReference type="SMART" id="SM00530">
    <property type="entry name" value="HTH_XRE"/>
    <property type="match status" value="1"/>
</dbReference>
<protein>
    <submittedName>
        <fullName evidence="3">Putative DNA-binding protein</fullName>
    </submittedName>
</protein>
<evidence type="ECO:0000256" key="1">
    <source>
        <dbReference type="ARBA" id="ARBA00007227"/>
    </source>
</evidence>
<dbReference type="Pfam" id="PF06114">
    <property type="entry name" value="Peptidase_M78"/>
    <property type="match status" value="1"/>
</dbReference>
<dbReference type="Pfam" id="PF01381">
    <property type="entry name" value="HTH_3"/>
    <property type="match status" value="1"/>
</dbReference>
<dbReference type="InterPro" id="IPR010982">
    <property type="entry name" value="Lambda_DNA-bd_dom_sf"/>
</dbReference>
<dbReference type="PANTHER" id="PTHR43236:SF1">
    <property type="entry name" value="BLL7220 PROTEIN"/>
    <property type="match status" value="1"/>
</dbReference>
<dbReference type="Proteomes" id="UP000184085">
    <property type="component" value="Unassembled WGS sequence"/>
</dbReference>
<dbReference type="InterPro" id="IPR001387">
    <property type="entry name" value="Cro/C1-type_HTH"/>
</dbReference>
<dbReference type="GO" id="GO:0003677">
    <property type="term" value="F:DNA binding"/>
    <property type="evidence" value="ECO:0007669"/>
    <property type="project" value="UniProtKB-KW"/>
</dbReference>
<dbReference type="PANTHER" id="PTHR43236">
    <property type="entry name" value="ANTITOXIN HIGA1"/>
    <property type="match status" value="1"/>
</dbReference>
<evidence type="ECO:0000313" key="3">
    <source>
        <dbReference type="EMBL" id="SCM65926.1"/>
    </source>
</evidence>
<dbReference type="InterPro" id="IPR010359">
    <property type="entry name" value="IrrE_HExxH"/>
</dbReference>
<keyword evidence="3" id="KW-0238">DNA-binding</keyword>
<dbReference type="Gene3D" id="1.10.260.40">
    <property type="entry name" value="lambda repressor-like DNA-binding domains"/>
    <property type="match status" value="1"/>
</dbReference>
<evidence type="ECO:0000313" key="4">
    <source>
        <dbReference type="Proteomes" id="UP000184085"/>
    </source>
</evidence>
<feature type="domain" description="HTH cro/C1-type" evidence="2">
    <location>
        <begin position="12"/>
        <end position="66"/>
    </location>
</feature>
<comment type="similarity">
    <text evidence="1">Belongs to the short-chain fatty acyl-CoA assimilation regulator (ScfR) family.</text>
</comment>
<accession>A0A1M4MYI1</accession>
<name>A0A1M4MYI1_9RHOB</name>
<keyword evidence="4" id="KW-1185">Reference proteome</keyword>
<sequence length="382" mass="42994">MKRVEGFVSERLTQAREAHGLTKAALSGMLEISPNALTALETGASLPRVETFEAIAEKTSFPRQFFLRPAPPPMSGPVFWRRQASEPMRSQGKTSQRIEWAAEAFSVLSEYVDFPALDLPRLTEWPGNWASVTNEQIEDLADHCRDVWGLGSYPIPDVCLALENMGIPVLAFEIENSKQSGYSRWADHIGRPVVGANTLESSAVRMRFNLAHELYHVLAHFGSVTEKEVRHPQTYQAIEKQAHRFAGALLFPRDAFLKSVQYPSLEEFASHKQEWGISILAQIKRAQDLGVCDSDWARALNIRASKNGYRGKRGEPFDKEMPLEKPRMLRRAIDAVEGGGELLLQQVRRRLSLPRMGEQEIFGRVLETTGSNVIQLKSARQE</sequence>
<dbReference type="RefSeq" id="WP_072702343.1">
    <property type="nucleotide sequence ID" value="NZ_FMJB01000001.1"/>
</dbReference>
<reference evidence="4" key="1">
    <citation type="submission" date="2016-09" db="EMBL/GenBank/DDBJ databases">
        <authorList>
            <person name="Wibberg D."/>
        </authorList>
    </citation>
    <scope>NUCLEOTIDE SEQUENCE [LARGE SCALE GENOMIC DNA]</scope>
</reference>
<dbReference type="Gene3D" id="1.10.10.2910">
    <property type="match status" value="1"/>
</dbReference>
<dbReference type="AlphaFoldDB" id="A0A1M4MYI1"/>
<gene>
    <name evidence="3" type="ORF">KARMA_0096</name>
</gene>
<dbReference type="PROSITE" id="PS50943">
    <property type="entry name" value="HTH_CROC1"/>
    <property type="match status" value="1"/>
</dbReference>
<organism evidence="3 4">
    <name type="scientific">Donghicola eburneus</name>
    <dbReference type="NCBI Taxonomy" id="393278"/>
    <lineage>
        <taxon>Bacteria</taxon>
        <taxon>Pseudomonadati</taxon>
        <taxon>Pseudomonadota</taxon>
        <taxon>Alphaproteobacteria</taxon>
        <taxon>Rhodobacterales</taxon>
        <taxon>Roseobacteraceae</taxon>
        <taxon>Donghicola</taxon>
    </lineage>
</organism>
<proteinExistence type="inferred from homology"/>
<dbReference type="InterPro" id="IPR052345">
    <property type="entry name" value="Rad_response_metalloprotease"/>
</dbReference>
<evidence type="ECO:0000259" key="2">
    <source>
        <dbReference type="PROSITE" id="PS50943"/>
    </source>
</evidence>
<dbReference type="EMBL" id="FMJB01000001">
    <property type="protein sequence ID" value="SCM65926.1"/>
    <property type="molecule type" value="Genomic_DNA"/>
</dbReference>